<evidence type="ECO:0000313" key="8">
    <source>
        <dbReference type="EMBL" id="KAJ7953727.1"/>
    </source>
</evidence>
<dbReference type="InterPro" id="IPR010987">
    <property type="entry name" value="Glutathione-S-Trfase_C-like"/>
</dbReference>
<dbReference type="PROSITE" id="PS50405">
    <property type="entry name" value="GST_CTER"/>
    <property type="match status" value="1"/>
</dbReference>
<dbReference type="GO" id="GO:0004364">
    <property type="term" value="F:glutathione transferase activity"/>
    <property type="evidence" value="ECO:0007669"/>
    <property type="project" value="UniProtKB-EC"/>
</dbReference>
<dbReference type="InterPro" id="IPR036249">
    <property type="entry name" value="Thioredoxin-like_sf"/>
</dbReference>
<dbReference type="PROSITE" id="PS50404">
    <property type="entry name" value="GST_NTER"/>
    <property type="match status" value="1"/>
</dbReference>
<dbReference type="Pfam" id="PF02798">
    <property type="entry name" value="GST_N"/>
    <property type="match status" value="1"/>
</dbReference>
<dbReference type="InterPro" id="IPR045073">
    <property type="entry name" value="Omega/Tau-like"/>
</dbReference>
<dbReference type="Proteomes" id="UP001163823">
    <property type="component" value="Chromosome 10"/>
</dbReference>
<dbReference type="Gene3D" id="3.40.30.10">
    <property type="entry name" value="Glutaredoxin"/>
    <property type="match status" value="1"/>
</dbReference>
<dbReference type="GO" id="GO:0006749">
    <property type="term" value="P:glutathione metabolic process"/>
    <property type="evidence" value="ECO:0007669"/>
    <property type="project" value="InterPro"/>
</dbReference>
<comment type="similarity">
    <text evidence="4">Belongs to the GST superfamily. Tau family.</text>
</comment>
<dbReference type="CDD" id="cd03185">
    <property type="entry name" value="GST_C_Tau"/>
    <property type="match status" value="1"/>
</dbReference>
<dbReference type="SFLD" id="SFLDG00358">
    <property type="entry name" value="Main_(cytGST)"/>
    <property type="match status" value="1"/>
</dbReference>
<evidence type="ECO:0000256" key="1">
    <source>
        <dbReference type="ARBA" id="ARBA00012452"/>
    </source>
</evidence>
<comment type="caution">
    <text evidence="8">The sequence shown here is derived from an EMBL/GenBank/DDBJ whole genome shotgun (WGS) entry which is preliminary data.</text>
</comment>
<proteinExistence type="inferred from homology"/>
<keyword evidence="9" id="KW-1185">Reference proteome</keyword>
<dbReference type="InterPro" id="IPR036282">
    <property type="entry name" value="Glutathione-S-Trfase_C_sf"/>
</dbReference>
<sequence length="229" mass="26151">MANSDLKLLGRWSSPYVMRVKIALNIKSLDYENFHETLNPKSDLLLQSNPIYKKIPVLIHGDKPICESLIIVEYIDEVWSSAPSILPSDPYDRSIARFWAAYIDDKWFPSMKGIFIVEEQESKKQYIKQLEEVVVNMEDTYLNISEGKDFFGGDRIGYLDIAFGCFLGWMSVVEELIGLKLIEEAKSPALAKWAERFAADAAVEGLIPETDKLLELSKVLQLKWRALAK</sequence>
<dbReference type="EMBL" id="JARAOO010000010">
    <property type="protein sequence ID" value="KAJ7953727.1"/>
    <property type="molecule type" value="Genomic_DNA"/>
</dbReference>
<dbReference type="Gene3D" id="1.20.1050.10">
    <property type="match status" value="1"/>
</dbReference>
<dbReference type="FunFam" id="3.40.30.10:FF:000044">
    <property type="entry name" value="Glutathione S-transferase GSTU6"/>
    <property type="match status" value="1"/>
</dbReference>
<evidence type="ECO:0000259" key="6">
    <source>
        <dbReference type="PROSITE" id="PS50404"/>
    </source>
</evidence>
<reference evidence="8" key="1">
    <citation type="journal article" date="2023" name="Science">
        <title>Elucidation of the pathway for biosynthesis of saponin adjuvants from the soapbark tree.</title>
        <authorList>
            <person name="Reed J."/>
            <person name="Orme A."/>
            <person name="El-Demerdash A."/>
            <person name="Owen C."/>
            <person name="Martin L.B.B."/>
            <person name="Misra R.C."/>
            <person name="Kikuchi S."/>
            <person name="Rejzek M."/>
            <person name="Martin A.C."/>
            <person name="Harkess A."/>
            <person name="Leebens-Mack J."/>
            <person name="Louveau T."/>
            <person name="Stephenson M.J."/>
            <person name="Osbourn A."/>
        </authorList>
    </citation>
    <scope>NUCLEOTIDE SEQUENCE</scope>
    <source>
        <strain evidence="8">S10</strain>
    </source>
</reference>
<dbReference type="GO" id="GO:0005737">
    <property type="term" value="C:cytoplasm"/>
    <property type="evidence" value="ECO:0007669"/>
    <property type="project" value="TreeGrafter"/>
</dbReference>
<comment type="catalytic activity">
    <reaction evidence="5">
        <text>RX + glutathione = an S-substituted glutathione + a halide anion + H(+)</text>
        <dbReference type="Rhea" id="RHEA:16437"/>
        <dbReference type="ChEBI" id="CHEBI:15378"/>
        <dbReference type="ChEBI" id="CHEBI:16042"/>
        <dbReference type="ChEBI" id="CHEBI:17792"/>
        <dbReference type="ChEBI" id="CHEBI:57925"/>
        <dbReference type="ChEBI" id="CHEBI:90779"/>
        <dbReference type="EC" id="2.5.1.18"/>
    </reaction>
</comment>
<feature type="domain" description="GST N-terminal" evidence="6">
    <location>
        <begin position="4"/>
        <end position="83"/>
    </location>
</feature>
<name>A0AAD7PG15_QUISA</name>
<keyword evidence="2" id="KW-0216">Detoxification</keyword>
<evidence type="ECO:0000313" key="9">
    <source>
        <dbReference type="Proteomes" id="UP001163823"/>
    </source>
</evidence>
<dbReference type="InterPro" id="IPR004046">
    <property type="entry name" value="GST_C"/>
</dbReference>
<feature type="domain" description="GST C-terminal" evidence="7">
    <location>
        <begin position="89"/>
        <end position="226"/>
    </location>
</feature>
<dbReference type="SUPFAM" id="SSF52833">
    <property type="entry name" value="Thioredoxin-like"/>
    <property type="match status" value="1"/>
</dbReference>
<protein>
    <recommendedName>
        <fullName evidence="1">glutathione transferase</fullName>
        <ecNumber evidence="1">2.5.1.18</ecNumber>
    </recommendedName>
</protein>
<dbReference type="SUPFAM" id="SSF47616">
    <property type="entry name" value="GST C-terminal domain-like"/>
    <property type="match status" value="1"/>
</dbReference>
<gene>
    <name evidence="8" type="ORF">O6P43_025389</name>
</gene>
<dbReference type="InterPro" id="IPR004045">
    <property type="entry name" value="Glutathione_S-Trfase_N"/>
</dbReference>
<dbReference type="InterPro" id="IPR040079">
    <property type="entry name" value="Glutathione_S-Trfase"/>
</dbReference>
<evidence type="ECO:0000256" key="5">
    <source>
        <dbReference type="ARBA" id="ARBA00047960"/>
    </source>
</evidence>
<keyword evidence="3" id="KW-0808">Transferase</keyword>
<evidence type="ECO:0000259" key="7">
    <source>
        <dbReference type="PROSITE" id="PS50405"/>
    </source>
</evidence>
<dbReference type="GO" id="GO:0009407">
    <property type="term" value="P:toxin catabolic process"/>
    <property type="evidence" value="ECO:0007669"/>
    <property type="project" value="UniProtKB-ARBA"/>
</dbReference>
<dbReference type="AlphaFoldDB" id="A0AAD7PG15"/>
<evidence type="ECO:0000256" key="4">
    <source>
        <dbReference type="ARBA" id="ARBA00025743"/>
    </source>
</evidence>
<accession>A0AAD7PG15</accession>
<organism evidence="8 9">
    <name type="scientific">Quillaja saponaria</name>
    <name type="common">Soap bark tree</name>
    <dbReference type="NCBI Taxonomy" id="32244"/>
    <lineage>
        <taxon>Eukaryota</taxon>
        <taxon>Viridiplantae</taxon>
        <taxon>Streptophyta</taxon>
        <taxon>Embryophyta</taxon>
        <taxon>Tracheophyta</taxon>
        <taxon>Spermatophyta</taxon>
        <taxon>Magnoliopsida</taxon>
        <taxon>eudicotyledons</taxon>
        <taxon>Gunneridae</taxon>
        <taxon>Pentapetalae</taxon>
        <taxon>rosids</taxon>
        <taxon>fabids</taxon>
        <taxon>Fabales</taxon>
        <taxon>Quillajaceae</taxon>
        <taxon>Quillaja</taxon>
    </lineage>
</organism>
<dbReference type="PANTHER" id="PTHR11260">
    <property type="entry name" value="GLUTATHIONE S-TRANSFERASE, GST, SUPERFAMILY, GST DOMAIN CONTAINING"/>
    <property type="match status" value="1"/>
</dbReference>
<dbReference type="KEGG" id="qsa:O6P43_025389"/>
<dbReference type="SFLD" id="SFLDG01152">
    <property type="entry name" value="Main.3:_Omega-_and_Tau-like"/>
    <property type="match status" value="1"/>
</dbReference>
<dbReference type="EC" id="2.5.1.18" evidence="1"/>
<dbReference type="InterPro" id="IPR045074">
    <property type="entry name" value="GST_C_Tau"/>
</dbReference>
<evidence type="ECO:0000256" key="3">
    <source>
        <dbReference type="ARBA" id="ARBA00022679"/>
    </source>
</evidence>
<dbReference type="PANTHER" id="PTHR11260:SF615">
    <property type="entry name" value="GLUTATHIONE S-TRANSFERASE U17"/>
    <property type="match status" value="1"/>
</dbReference>
<dbReference type="Pfam" id="PF00043">
    <property type="entry name" value="GST_C"/>
    <property type="match status" value="1"/>
</dbReference>
<dbReference type="SFLD" id="SFLDS00019">
    <property type="entry name" value="Glutathione_Transferase_(cytos"/>
    <property type="match status" value="1"/>
</dbReference>
<evidence type="ECO:0000256" key="2">
    <source>
        <dbReference type="ARBA" id="ARBA00022575"/>
    </source>
</evidence>
<dbReference type="FunFam" id="1.20.1050.10:FF:000016">
    <property type="entry name" value="Glutathione S-transferase U9"/>
    <property type="match status" value="1"/>
</dbReference>
<dbReference type="CDD" id="cd03058">
    <property type="entry name" value="GST_N_Tau"/>
    <property type="match status" value="1"/>
</dbReference>